<dbReference type="Gene3D" id="3.40.462.20">
    <property type="match status" value="1"/>
</dbReference>
<dbReference type="Gene3D" id="3.30.465.10">
    <property type="match status" value="1"/>
</dbReference>
<gene>
    <name evidence="7" type="ORF">GQ466_05655</name>
</gene>
<evidence type="ECO:0000313" key="7">
    <source>
        <dbReference type="EMBL" id="MXQ63510.1"/>
    </source>
</evidence>
<evidence type="ECO:0000256" key="5">
    <source>
        <dbReference type="ARBA" id="ARBA00023002"/>
    </source>
</evidence>
<evidence type="ECO:0000256" key="1">
    <source>
        <dbReference type="ARBA" id="ARBA00001974"/>
    </source>
</evidence>
<dbReference type="Pfam" id="PF01565">
    <property type="entry name" value="FAD_binding_4"/>
    <property type="match status" value="1"/>
</dbReference>
<evidence type="ECO:0000256" key="2">
    <source>
        <dbReference type="ARBA" id="ARBA00005466"/>
    </source>
</evidence>
<dbReference type="PANTHER" id="PTHR42973">
    <property type="entry name" value="BINDING OXIDOREDUCTASE, PUTATIVE (AFU_ORTHOLOGUE AFUA_1G17690)-RELATED"/>
    <property type="match status" value="1"/>
</dbReference>
<keyword evidence="3" id="KW-0285">Flavoprotein</keyword>
<evidence type="ECO:0000256" key="3">
    <source>
        <dbReference type="ARBA" id="ARBA00022630"/>
    </source>
</evidence>
<dbReference type="EMBL" id="WUTW01000001">
    <property type="protein sequence ID" value="MXQ63510.1"/>
    <property type="molecule type" value="Genomic_DNA"/>
</dbReference>
<feature type="domain" description="FAD-binding PCMH-type" evidence="6">
    <location>
        <begin position="37"/>
        <end position="217"/>
    </location>
</feature>
<reference evidence="7 8" key="1">
    <citation type="submission" date="2019-12" db="EMBL/GenBank/DDBJ databases">
        <title>Nocardia macrotermitis sp. nov. and Nocardia aurantia sp. nov., isolated from the gut of the fungus growing-termite Macrotermes natalensis.</title>
        <authorList>
            <person name="Christine B."/>
            <person name="Rene B."/>
        </authorList>
    </citation>
    <scope>NUCLEOTIDE SEQUENCE [LARGE SCALE GENOMIC DNA]</scope>
    <source>
        <strain evidence="7 8">DSM 102126</strain>
    </source>
</reference>
<dbReference type="PROSITE" id="PS51387">
    <property type="entry name" value="FAD_PCMH"/>
    <property type="match status" value="1"/>
</dbReference>
<dbReference type="PANTHER" id="PTHR42973:SF39">
    <property type="entry name" value="FAD-BINDING PCMH-TYPE DOMAIN-CONTAINING PROTEIN"/>
    <property type="match status" value="1"/>
</dbReference>
<dbReference type="GO" id="GO:0016491">
    <property type="term" value="F:oxidoreductase activity"/>
    <property type="evidence" value="ECO:0007669"/>
    <property type="project" value="UniProtKB-KW"/>
</dbReference>
<comment type="caution">
    <text evidence="7">The sequence shown here is derived from an EMBL/GenBank/DDBJ whole genome shotgun (WGS) entry which is preliminary data.</text>
</comment>
<dbReference type="GO" id="GO:0071949">
    <property type="term" value="F:FAD binding"/>
    <property type="evidence" value="ECO:0007669"/>
    <property type="project" value="InterPro"/>
</dbReference>
<name>A0A6I4W462_9ACTN</name>
<comment type="similarity">
    <text evidence="2">Belongs to the oxygen-dependent FAD-linked oxidoreductase family.</text>
</comment>
<dbReference type="InterPro" id="IPR036318">
    <property type="entry name" value="FAD-bd_PCMH-like_sf"/>
</dbReference>
<dbReference type="InterPro" id="IPR016169">
    <property type="entry name" value="FAD-bd_PCMH_sub2"/>
</dbReference>
<keyword evidence="4" id="KW-0274">FAD</keyword>
<keyword evidence="5" id="KW-0560">Oxidoreductase</keyword>
<sequence>MRETSREPSLSPVGPVTVTPHDRRYAELLDRGYNKRTVGSPDRVHVVGTTEHVVAAVDDAVRARRRIGVRSGGHCLDGIVGNDEVRALIDFAEMRALAFDPEMNAFAIEPGVTMGELYRRLEFGWGVTLPGGDCNAVAAGGHIPGNGFGTMARRLGLIADHLYAVEVVVVGADGRARAVVATREESDPNRDLWWAHVGGGGGTFGIATRFWMRSRDAEGTDPARLLPTPPRAHATGHAVFDWSAMTEEAVVRLAANFGAWCENNSAPGSPGTHLYATLSLRRIEAGIVQVVGHIDPTVPGSERLLDDFLGEVTAGVPAKATFGRSATRPWLTAALGFPDSSVAQGVLGPPRWKSKIAILRTRYTDEQIARAYRHLTRDDYASPSSGLSLTTYGGQINALAEDETAFPHRGGTILAGIYSVWDDASRDAEHLAWNRLLYRDLHAETHGVPEPDDHTDGIAPNWPDLDLLSPEWNSSPIPIGVLYHKDNYPRLQRVKARWDPLNVFHHPLSVAPRP</sequence>
<comment type="cofactor">
    <cofactor evidence="1">
        <name>FAD</name>
        <dbReference type="ChEBI" id="CHEBI:57692"/>
    </cofactor>
</comment>
<dbReference type="InterPro" id="IPR012951">
    <property type="entry name" value="BBE"/>
</dbReference>
<dbReference type="RefSeq" id="WP_161101658.1">
    <property type="nucleotide sequence ID" value="NZ_JBHLYI010000012.1"/>
</dbReference>
<dbReference type="OrthoDB" id="545125at2"/>
<dbReference type="Proteomes" id="UP000431901">
    <property type="component" value="Unassembled WGS sequence"/>
</dbReference>
<dbReference type="AlphaFoldDB" id="A0A6I4W462"/>
<dbReference type="SUPFAM" id="SSF56176">
    <property type="entry name" value="FAD-binding/transporter-associated domain-like"/>
    <property type="match status" value="1"/>
</dbReference>
<accession>A0A6I4W462</accession>
<evidence type="ECO:0000313" key="8">
    <source>
        <dbReference type="Proteomes" id="UP000431901"/>
    </source>
</evidence>
<evidence type="ECO:0000259" key="6">
    <source>
        <dbReference type="PROSITE" id="PS51387"/>
    </source>
</evidence>
<proteinExistence type="inferred from homology"/>
<dbReference type="InterPro" id="IPR006094">
    <property type="entry name" value="Oxid_FAD_bind_N"/>
</dbReference>
<protein>
    <submittedName>
        <fullName evidence="7">FAD-binding protein</fullName>
    </submittedName>
</protein>
<dbReference type="InterPro" id="IPR050416">
    <property type="entry name" value="FAD-linked_Oxidoreductase"/>
</dbReference>
<dbReference type="InterPro" id="IPR016166">
    <property type="entry name" value="FAD-bd_PCMH"/>
</dbReference>
<dbReference type="Pfam" id="PF08031">
    <property type="entry name" value="BBE"/>
    <property type="match status" value="1"/>
</dbReference>
<keyword evidence="8" id="KW-1185">Reference proteome</keyword>
<evidence type="ECO:0000256" key="4">
    <source>
        <dbReference type="ARBA" id="ARBA00022827"/>
    </source>
</evidence>
<organism evidence="7 8">
    <name type="scientific">Actinomadura rayongensis</name>
    <dbReference type="NCBI Taxonomy" id="1429076"/>
    <lineage>
        <taxon>Bacteria</taxon>
        <taxon>Bacillati</taxon>
        <taxon>Actinomycetota</taxon>
        <taxon>Actinomycetes</taxon>
        <taxon>Streptosporangiales</taxon>
        <taxon>Thermomonosporaceae</taxon>
        <taxon>Actinomadura</taxon>
    </lineage>
</organism>